<proteinExistence type="predicted"/>
<accession>A0A0E9U7H5</accession>
<feature type="compositionally biased region" description="Basic residues" evidence="1">
    <location>
        <begin position="1"/>
        <end position="11"/>
    </location>
</feature>
<protein>
    <submittedName>
        <fullName evidence="2">Uncharacterized protein</fullName>
    </submittedName>
</protein>
<feature type="compositionally biased region" description="Basic and acidic residues" evidence="1">
    <location>
        <begin position="12"/>
        <end position="23"/>
    </location>
</feature>
<name>A0A0E9U7H5_ANGAN</name>
<reference evidence="2" key="1">
    <citation type="submission" date="2014-11" db="EMBL/GenBank/DDBJ databases">
        <authorList>
            <person name="Amaro Gonzalez C."/>
        </authorList>
    </citation>
    <scope>NUCLEOTIDE SEQUENCE</scope>
</reference>
<organism evidence="2">
    <name type="scientific">Anguilla anguilla</name>
    <name type="common">European freshwater eel</name>
    <name type="synonym">Muraena anguilla</name>
    <dbReference type="NCBI Taxonomy" id="7936"/>
    <lineage>
        <taxon>Eukaryota</taxon>
        <taxon>Metazoa</taxon>
        <taxon>Chordata</taxon>
        <taxon>Craniata</taxon>
        <taxon>Vertebrata</taxon>
        <taxon>Euteleostomi</taxon>
        <taxon>Actinopterygii</taxon>
        <taxon>Neopterygii</taxon>
        <taxon>Teleostei</taxon>
        <taxon>Anguilliformes</taxon>
        <taxon>Anguillidae</taxon>
        <taxon>Anguilla</taxon>
    </lineage>
</organism>
<evidence type="ECO:0000256" key="1">
    <source>
        <dbReference type="SAM" id="MobiDB-lite"/>
    </source>
</evidence>
<sequence length="80" mass="9441">MAHHFARRSQKSRSEHDLFDNRPKGQAVLSNTWRSESNQVLSHKAWTTPDSDRLLDELLDEKSNTLDVLYPHHIPYMQKK</sequence>
<dbReference type="AlphaFoldDB" id="A0A0E9U7H5"/>
<reference evidence="2" key="2">
    <citation type="journal article" date="2015" name="Fish Shellfish Immunol.">
        <title>Early steps in the European eel (Anguilla anguilla)-Vibrio vulnificus interaction in the gills: Role of the RtxA13 toxin.</title>
        <authorList>
            <person name="Callol A."/>
            <person name="Pajuelo D."/>
            <person name="Ebbesson L."/>
            <person name="Teles M."/>
            <person name="MacKenzie S."/>
            <person name="Amaro C."/>
        </authorList>
    </citation>
    <scope>NUCLEOTIDE SEQUENCE</scope>
</reference>
<evidence type="ECO:0000313" key="2">
    <source>
        <dbReference type="EMBL" id="JAH61844.1"/>
    </source>
</evidence>
<feature type="region of interest" description="Disordered" evidence="1">
    <location>
        <begin position="1"/>
        <end position="24"/>
    </location>
</feature>
<dbReference type="EMBL" id="GBXM01046733">
    <property type="protein sequence ID" value="JAH61844.1"/>
    <property type="molecule type" value="Transcribed_RNA"/>
</dbReference>